<dbReference type="PROSITE" id="PS01129">
    <property type="entry name" value="PSI_RLU"/>
    <property type="match status" value="1"/>
</dbReference>
<evidence type="ECO:0000256" key="6">
    <source>
        <dbReference type="ARBA" id="ARBA00023235"/>
    </source>
</evidence>
<dbReference type="AlphaFoldDB" id="A0A0K1PDL9"/>
<dbReference type="InterPro" id="IPR002942">
    <property type="entry name" value="S4_RNA-bd"/>
</dbReference>
<reference evidence="11 12" key="1">
    <citation type="submission" date="2015-08" db="EMBL/GenBank/DDBJ databases">
        <authorList>
            <person name="Babu N.S."/>
            <person name="Beckwith C.J."/>
            <person name="Beseler K.G."/>
            <person name="Brison A."/>
            <person name="Carone J.V."/>
            <person name="Caskin T.P."/>
            <person name="Diamond M."/>
            <person name="Durham M.E."/>
            <person name="Foxe J.M."/>
            <person name="Go M."/>
            <person name="Henderson B.A."/>
            <person name="Jones I.B."/>
            <person name="McGettigan J.A."/>
            <person name="Micheletti S.J."/>
            <person name="Nasrallah M.E."/>
            <person name="Ortiz D."/>
            <person name="Piller C.R."/>
            <person name="Privatt S.R."/>
            <person name="Schneider S.L."/>
            <person name="Sharp S."/>
            <person name="Smith T.C."/>
            <person name="Stanton J.D."/>
            <person name="Ullery H.E."/>
            <person name="Wilson R.J."/>
            <person name="Serrano M.G."/>
            <person name="Buck G."/>
            <person name="Lee V."/>
            <person name="Wang Y."/>
            <person name="Carvalho R."/>
            <person name="Voegtly L."/>
            <person name="Shi R."/>
            <person name="Duckworth R."/>
            <person name="Johnson A."/>
            <person name="Loviza R."/>
            <person name="Walstead R."/>
            <person name="Shah Z."/>
            <person name="Kiflezghi M."/>
            <person name="Wade K."/>
            <person name="Ball S.L."/>
            <person name="Bradley K.W."/>
            <person name="Asai D.J."/>
            <person name="Bowman C.A."/>
            <person name="Russell D.A."/>
            <person name="Pope W.H."/>
            <person name="Jacobs-Sera D."/>
            <person name="Hendrix R.W."/>
            <person name="Hatfull G.F."/>
        </authorList>
    </citation>
    <scope>NUCLEOTIDE SEQUENCE [LARGE SCALE GENOMIC DNA]</scope>
    <source>
        <strain evidence="11 12">DSM 27710</strain>
    </source>
</reference>
<dbReference type="GO" id="GO:0000455">
    <property type="term" value="P:enzyme-directed rRNA pseudouridine synthesis"/>
    <property type="evidence" value="ECO:0007669"/>
    <property type="project" value="TreeGrafter"/>
</dbReference>
<dbReference type="STRING" id="1391653.AKJ08_1893"/>
<evidence type="ECO:0000256" key="2">
    <source>
        <dbReference type="ARBA" id="ARBA00002876"/>
    </source>
</evidence>
<dbReference type="Proteomes" id="UP000055590">
    <property type="component" value="Chromosome"/>
</dbReference>
<dbReference type="PANTHER" id="PTHR21600:SF92">
    <property type="entry name" value="RIBOSOMAL LARGE SUBUNIT PSEUDOURIDINE SYNTHASE C"/>
    <property type="match status" value="1"/>
</dbReference>
<feature type="active site" evidence="7">
    <location>
        <position position="142"/>
    </location>
</feature>
<dbReference type="CDD" id="cd00165">
    <property type="entry name" value="S4"/>
    <property type="match status" value="1"/>
</dbReference>
<comment type="catalytic activity">
    <reaction evidence="9">
        <text>a uridine in RNA = a pseudouridine in RNA</text>
        <dbReference type="Rhea" id="RHEA:48348"/>
        <dbReference type="Rhea" id="RHEA-COMP:12068"/>
        <dbReference type="Rhea" id="RHEA-COMP:12069"/>
        <dbReference type="ChEBI" id="CHEBI:65314"/>
        <dbReference type="ChEBI" id="CHEBI:65315"/>
    </reaction>
</comment>
<protein>
    <recommendedName>
        <fullName evidence="9">Pseudouridine synthase</fullName>
        <ecNumber evidence="9">5.4.99.-</ecNumber>
    </recommendedName>
</protein>
<accession>A0A0K1PDL9</accession>
<dbReference type="NCBIfam" id="TIGR00005">
    <property type="entry name" value="rluA_subfam"/>
    <property type="match status" value="1"/>
</dbReference>
<dbReference type="KEGG" id="vin:AKJ08_1893"/>
<evidence type="ECO:0000313" key="11">
    <source>
        <dbReference type="EMBL" id="AKU91506.1"/>
    </source>
</evidence>
<dbReference type="InterPro" id="IPR006224">
    <property type="entry name" value="PsdUridine_synth_RluA-like_CS"/>
</dbReference>
<comment type="similarity">
    <text evidence="3 9">Belongs to the pseudouridine synthase RluA family.</text>
</comment>
<feature type="domain" description="RNA-binding S4" evidence="10">
    <location>
        <begin position="13"/>
        <end position="80"/>
    </location>
</feature>
<dbReference type="PANTHER" id="PTHR21600">
    <property type="entry name" value="MITOCHONDRIAL RNA PSEUDOURIDINE SYNTHASE"/>
    <property type="match status" value="1"/>
</dbReference>
<evidence type="ECO:0000256" key="7">
    <source>
        <dbReference type="PIRSR" id="PIRSR606225-1"/>
    </source>
</evidence>
<dbReference type="CDD" id="cd02869">
    <property type="entry name" value="PseudoU_synth_RluA_like"/>
    <property type="match status" value="1"/>
</dbReference>
<keyword evidence="6 9" id="KW-0413">Isomerase</keyword>
<dbReference type="SUPFAM" id="SSF55174">
    <property type="entry name" value="Alpha-L RNA-binding motif"/>
    <property type="match status" value="1"/>
</dbReference>
<evidence type="ECO:0000256" key="9">
    <source>
        <dbReference type="RuleBase" id="RU362028"/>
    </source>
</evidence>
<keyword evidence="5 8" id="KW-0694">RNA-binding</keyword>
<dbReference type="Gene3D" id="3.10.290.10">
    <property type="entry name" value="RNA-binding S4 domain"/>
    <property type="match status" value="1"/>
</dbReference>
<keyword evidence="4" id="KW-0698">rRNA processing</keyword>
<dbReference type="GO" id="GO:0003723">
    <property type="term" value="F:RNA binding"/>
    <property type="evidence" value="ECO:0007669"/>
    <property type="project" value="UniProtKB-KW"/>
</dbReference>
<sequence length="327" mass="36289">MFEQTISEDEAGQRIDKLARRLLAEVPLSGIFKMIRTKRIRVNGKRTQNDYLLQAGDVVEFRVVQPGPSGVPLPPKPRVHKLPEVPILYEDDSVLAVDKPGGMAVHPGSGIKGGTLVDWARHYLQVDEEQKEFKPSPAHRLDRETSGVILVAKKRKAMVRLTEIFTEGAAHKRYLALVKGRMPRPKGTIDLPLAEHQQTARSRAERGVNMQPAVTHFRVLASGAGVSLLECTIETGRTHQIRRHLAAIGHPVAGDSRYGDFPFNREVAKGWGLDRQFLHARRLELEHPVTGNPLVVQAPLPRELAQVLHAAGIAWTLPKDSDQGEKA</sequence>
<dbReference type="SUPFAM" id="SSF55120">
    <property type="entry name" value="Pseudouridine synthase"/>
    <property type="match status" value="1"/>
</dbReference>
<dbReference type="RefSeq" id="WP_050725805.1">
    <property type="nucleotide sequence ID" value="NZ_CP012332.1"/>
</dbReference>
<evidence type="ECO:0000256" key="8">
    <source>
        <dbReference type="PROSITE-ProRule" id="PRU00182"/>
    </source>
</evidence>
<evidence type="ECO:0000313" key="12">
    <source>
        <dbReference type="Proteomes" id="UP000055590"/>
    </source>
</evidence>
<dbReference type="EMBL" id="CP012332">
    <property type="protein sequence ID" value="AKU91506.1"/>
    <property type="molecule type" value="Genomic_DNA"/>
</dbReference>
<evidence type="ECO:0000259" key="10">
    <source>
        <dbReference type="SMART" id="SM00363"/>
    </source>
</evidence>
<organism evidence="11 12">
    <name type="scientific">Vulgatibacter incomptus</name>
    <dbReference type="NCBI Taxonomy" id="1391653"/>
    <lineage>
        <taxon>Bacteria</taxon>
        <taxon>Pseudomonadati</taxon>
        <taxon>Myxococcota</taxon>
        <taxon>Myxococcia</taxon>
        <taxon>Myxococcales</taxon>
        <taxon>Cystobacterineae</taxon>
        <taxon>Vulgatibacteraceae</taxon>
        <taxon>Vulgatibacter</taxon>
    </lineage>
</organism>
<dbReference type="OrthoDB" id="128480at2"/>
<evidence type="ECO:0000256" key="1">
    <source>
        <dbReference type="ARBA" id="ARBA00000381"/>
    </source>
</evidence>
<dbReference type="InterPro" id="IPR006145">
    <property type="entry name" value="PsdUridine_synth_RsuA/RluA"/>
</dbReference>
<name>A0A0K1PDL9_9BACT</name>
<proteinExistence type="inferred from homology"/>
<comment type="catalytic activity">
    <reaction evidence="1">
        <text>uridine(955/2504/2580) in 23S rRNA = pseudouridine(955/2504/2580) in 23S rRNA</text>
        <dbReference type="Rhea" id="RHEA:42528"/>
        <dbReference type="Rhea" id="RHEA-COMP:10099"/>
        <dbReference type="Rhea" id="RHEA-COMP:10100"/>
        <dbReference type="ChEBI" id="CHEBI:65314"/>
        <dbReference type="ChEBI" id="CHEBI:65315"/>
        <dbReference type="EC" id="5.4.99.24"/>
    </reaction>
</comment>
<keyword evidence="12" id="KW-1185">Reference proteome</keyword>
<dbReference type="GO" id="GO:0160141">
    <property type="term" value="F:23S rRNA pseudouridine(955/2504/2580) synthase activity"/>
    <property type="evidence" value="ECO:0007669"/>
    <property type="project" value="UniProtKB-EC"/>
</dbReference>
<dbReference type="EC" id="5.4.99.-" evidence="9"/>
<evidence type="ECO:0000256" key="3">
    <source>
        <dbReference type="ARBA" id="ARBA00010876"/>
    </source>
</evidence>
<dbReference type="PATRIC" id="fig|1391653.3.peg.1982"/>
<dbReference type="InterPro" id="IPR050188">
    <property type="entry name" value="RluA_PseudoU_synthase"/>
</dbReference>
<dbReference type="InterPro" id="IPR006225">
    <property type="entry name" value="PsdUridine_synth_RluC/D"/>
</dbReference>
<evidence type="ECO:0000256" key="5">
    <source>
        <dbReference type="ARBA" id="ARBA00022884"/>
    </source>
</evidence>
<dbReference type="Pfam" id="PF01479">
    <property type="entry name" value="S4"/>
    <property type="match status" value="1"/>
</dbReference>
<dbReference type="Gene3D" id="3.30.2350.10">
    <property type="entry name" value="Pseudouridine synthase"/>
    <property type="match status" value="1"/>
</dbReference>
<dbReference type="PROSITE" id="PS50889">
    <property type="entry name" value="S4"/>
    <property type="match status" value="1"/>
</dbReference>
<dbReference type="SMART" id="SM00363">
    <property type="entry name" value="S4"/>
    <property type="match status" value="1"/>
</dbReference>
<dbReference type="InterPro" id="IPR036986">
    <property type="entry name" value="S4_RNA-bd_sf"/>
</dbReference>
<dbReference type="InterPro" id="IPR020103">
    <property type="entry name" value="PsdUridine_synth_cat_dom_sf"/>
</dbReference>
<dbReference type="Pfam" id="PF00849">
    <property type="entry name" value="PseudoU_synth_2"/>
    <property type="match status" value="1"/>
</dbReference>
<gene>
    <name evidence="11" type="ORF">AKJ08_1893</name>
</gene>
<comment type="function">
    <text evidence="2">Responsible for synthesis of pseudouridine from uracil at positions 955, 2504 and 2580 in 23S ribosomal RNA.</text>
</comment>
<evidence type="ECO:0000256" key="4">
    <source>
        <dbReference type="ARBA" id="ARBA00022552"/>
    </source>
</evidence>